<keyword evidence="3" id="KW-1185">Reference proteome</keyword>
<feature type="region of interest" description="Disordered" evidence="1">
    <location>
        <begin position="155"/>
        <end position="209"/>
    </location>
</feature>
<dbReference type="EMBL" id="FOVR01000012">
    <property type="protein sequence ID" value="SFO77565.1"/>
    <property type="molecule type" value="Genomic_DNA"/>
</dbReference>
<evidence type="ECO:0000313" key="2">
    <source>
        <dbReference type="EMBL" id="SFO77565.1"/>
    </source>
</evidence>
<dbReference type="STRING" id="655353.SAMN04488056_112154"/>
<dbReference type="AlphaFoldDB" id="A0A1I5JXP7"/>
<feature type="compositionally biased region" description="Polar residues" evidence="1">
    <location>
        <begin position="176"/>
        <end position="190"/>
    </location>
</feature>
<reference evidence="2 3" key="1">
    <citation type="submission" date="2016-10" db="EMBL/GenBank/DDBJ databases">
        <authorList>
            <person name="de Groot N.N."/>
        </authorList>
    </citation>
    <scope>NUCLEOTIDE SEQUENCE [LARGE SCALE GENOMIC DNA]</scope>
    <source>
        <strain evidence="2 3">CGMCC 1.9157</strain>
    </source>
</reference>
<evidence type="ECO:0000313" key="3">
    <source>
        <dbReference type="Proteomes" id="UP000199236"/>
    </source>
</evidence>
<proteinExistence type="predicted"/>
<evidence type="ECO:0000256" key="1">
    <source>
        <dbReference type="SAM" id="MobiDB-lite"/>
    </source>
</evidence>
<dbReference type="Proteomes" id="UP000199236">
    <property type="component" value="Unassembled WGS sequence"/>
</dbReference>
<accession>A0A1I5JXP7</accession>
<feature type="compositionally biased region" description="Basic and acidic residues" evidence="1">
    <location>
        <begin position="191"/>
        <end position="209"/>
    </location>
</feature>
<dbReference type="RefSeq" id="WP_090074833.1">
    <property type="nucleotide sequence ID" value="NZ_FOVR01000012.1"/>
</dbReference>
<gene>
    <name evidence="2" type="ORF">SAMN04488056_112154</name>
</gene>
<sequence>MTDKTEQMDLLQTSEKEGCEGTPMAVFPAPRMEKRGPGRPKGATNRKTQAIEKLYRAKGLRDPLLAQGEIASAHPLDLHKQIVVMQAHAQGIKADKAMDAYRAGTLFGVPSIAEVMALQTKVQDQLTPYLYGKKPQQSEEENDRLPMLFIDLGDDSQSETNQASEGLLSIGHGIEDQSQQNQSLSKSDNQASHDKVSHEAAKPLKDKGE</sequence>
<feature type="region of interest" description="Disordered" evidence="1">
    <location>
        <begin position="1"/>
        <end position="47"/>
    </location>
</feature>
<name>A0A1I5JXP7_9HYPH</name>
<organism evidence="2 3">
    <name type="scientific">Cohaesibacter marisflavi</name>
    <dbReference type="NCBI Taxonomy" id="655353"/>
    <lineage>
        <taxon>Bacteria</taxon>
        <taxon>Pseudomonadati</taxon>
        <taxon>Pseudomonadota</taxon>
        <taxon>Alphaproteobacteria</taxon>
        <taxon>Hyphomicrobiales</taxon>
        <taxon>Cohaesibacteraceae</taxon>
    </lineage>
</organism>
<protein>
    <submittedName>
        <fullName evidence="2">Uncharacterized protein</fullName>
    </submittedName>
</protein>
<dbReference type="OrthoDB" id="7851965at2"/>